<feature type="chain" id="PRO_5008612252" description="SD-repeat containing protein B domain-containing protein" evidence="4">
    <location>
        <begin position="37"/>
        <end position="597"/>
    </location>
</feature>
<name>A0A1B8QA90_9GAMM</name>
<dbReference type="InterPro" id="IPR013783">
    <property type="entry name" value="Ig-like_fold"/>
</dbReference>
<keyword evidence="3 4" id="KW-0732">Signal</keyword>
<accession>A0A1B8QA90</accession>
<feature type="signal peptide" evidence="4">
    <location>
        <begin position="1"/>
        <end position="36"/>
    </location>
</feature>
<evidence type="ECO:0000256" key="4">
    <source>
        <dbReference type="SAM" id="SignalP"/>
    </source>
</evidence>
<dbReference type="EMBL" id="LZMZ01000035">
    <property type="protein sequence ID" value="OBX76036.1"/>
    <property type="molecule type" value="Genomic_DNA"/>
</dbReference>
<protein>
    <recommendedName>
        <fullName evidence="5">SD-repeat containing protein B domain-containing protein</fullName>
    </recommendedName>
</protein>
<evidence type="ECO:0000259" key="5">
    <source>
        <dbReference type="Pfam" id="PF17210"/>
    </source>
</evidence>
<dbReference type="Gene3D" id="2.60.40.10">
    <property type="entry name" value="Immunoglobulins"/>
    <property type="match status" value="1"/>
</dbReference>
<comment type="caution">
    <text evidence="6">The sequence shown here is derived from an EMBL/GenBank/DDBJ whole genome shotgun (WGS) entry which is preliminary data.</text>
</comment>
<keyword evidence="2" id="KW-0964">Secreted</keyword>
<dbReference type="SUPFAM" id="SSF117074">
    <property type="entry name" value="Hypothetical protein PA1324"/>
    <property type="match status" value="1"/>
</dbReference>
<dbReference type="InterPro" id="IPR033764">
    <property type="entry name" value="Sdr_B"/>
</dbReference>
<feature type="domain" description="SD-repeat containing protein B" evidence="5">
    <location>
        <begin position="358"/>
        <end position="409"/>
    </location>
</feature>
<evidence type="ECO:0000256" key="2">
    <source>
        <dbReference type="ARBA" id="ARBA00022525"/>
    </source>
</evidence>
<reference evidence="6 7" key="1">
    <citation type="submission" date="2016-06" db="EMBL/GenBank/DDBJ databases">
        <title>Draft genome of Moraxella atlantae CCUG 66109.</title>
        <authorList>
            <person name="Salva-Serra F."/>
            <person name="Engstrom-Jakobsson H."/>
            <person name="Thorell K."/>
            <person name="Gonzales-Siles L."/>
            <person name="Karlsson R."/>
            <person name="Boulund F."/>
            <person name="Engstrand L."/>
            <person name="Kristiansson E."/>
            <person name="Moore E."/>
        </authorList>
    </citation>
    <scope>NUCLEOTIDE SEQUENCE [LARGE SCALE GENOMIC DNA]</scope>
    <source>
        <strain evidence="6 7">CCUG 66109</strain>
    </source>
</reference>
<gene>
    <name evidence="6" type="ORF">A9308_09430</name>
</gene>
<dbReference type="AlphaFoldDB" id="A0A1B8QA90"/>
<evidence type="ECO:0000313" key="7">
    <source>
        <dbReference type="Proteomes" id="UP000092508"/>
    </source>
</evidence>
<dbReference type="Pfam" id="PF17210">
    <property type="entry name" value="SdrD_B"/>
    <property type="match status" value="1"/>
</dbReference>
<evidence type="ECO:0000256" key="1">
    <source>
        <dbReference type="ARBA" id="ARBA00004613"/>
    </source>
</evidence>
<evidence type="ECO:0000256" key="3">
    <source>
        <dbReference type="ARBA" id="ARBA00022729"/>
    </source>
</evidence>
<dbReference type="Proteomes" id="UP000092508">
    <property type="component" value="Unassembled WGS sequence"/>
</dbReference>
<dbReference type="GO" id="GO:0005576">
    <property type="term" value="C:extracellular region"/>
    <property type="evidence" value="ECO:0007669"/>
    <property type="project" value="UniProtKB-SubCell"/>
</dbReference>
<sequence>MDDMVQNVKDDGSTRRWRTRLVVAVLALMAAGQANAAVTGLGTFNKPTKTGDTWTGTFKTDNGVTGSYKLTLIRINGYNGATVTDSSNGLEIKNNDDSSIHFDRFSYRLDVKPDAAFTNIPLTVKLTQTGNTTGGNSEVAKQTLSYTQGPAAISVSATLTSNPKVTPEYNAMGDYFMATYRGVSNNYHQITSNNTSITLEQIRYDDSNTSDLYFFRFPELNVYGNPSVGATNQAIQISTNQKALTFQNQTTHWGVLPPSSVTKGYNIDDYFKDRSTLNANTYKAMPAGTNISSGGSYVSYGMHNSKSSYIIDIINPASVTIDYQAIMNGSSQSAGDTIGETVNEWITFGITSPAPFYSISGKVYHDANANGTLDSGETGLGGVTVKLTDCNGTQKNTTTTASDGSYSFNLGTSLPSTALCVVEPNNLPNYLFDTTPNTIKLALSNTQYSYPNNNFGDSTISPLTLNKYQAINDCNITNLTTLTYSKQPISLTKEQRGQCIAYRIEAVNTSSTALTNVVINDPLMNDAQRVNKVYTQSAQPTLCGSDNTNSTTCDTKKATYNTDEQGVTTITTSGFGLPASGNNKSANLYFNTKYQIK</sequence>
<comment type="subcellular location">
    <subcellularLocation>
        <location evidence="1">Secreted</location>
    </subcellularLocation>
</comment>
<dbReference type="OrthoDB" id="6660636at2"/>
<dbReference type="RefSeq" id="WP_067238079.1">
    <property type="nucleotide sequence ID" value="NZ_LZMZ01000035.1"/>
</dbReference>
<proteinExistence type="predicted"/>
<dbReference type="STRING" id="34059.A9308_09430"/>
<organism evidence="6 7">
    <name type="scientific">Faucicola atlantae</name>
    <dbReference type="NCBI Taxonomy" id="34059"/>
    <lineage>
        <taxon>Bacteria</taxon>
        <taxon>Pseudomonadati</taxon>
        <taxon>Pseudomonadota</taxon>
        <taxon>Gammaproteobacteria</taxon>
        <taxon>Moraxellales</taxon>
        <taxon>Moraxellaceae</taxon>
        <taxon>Faucicola</taxon>
    </lineage>
</organism>
<evidence type="ECO:0000313" key="6">
    <source>
        <dbReference type="EMBL" id="OBX76036.1"/>
    </source>
</evidence>